<dbReference type="PANTHER" id="PTHR33619">
    <property type="entry name" value="POLYSACCHARIDE EXPORT PROTEIN GFCE-RELATED"/>
    <property type="match status" value="1"/>
</dbReference>
<evidence type="ECO:0000313" key="7">
    <source>
        <dbReference type="Proteomes" id="UP000186894"/>
    </source>
</evidence>
<dbReference type="GO" id="GO:0015159">
    <property type="term" value="F:polysaccharide transmembrane transporter activity"/>
    <property type="evidence" value="ECO:0007669"/>
    <property type="project" value="InterPro"/>
</dbReference>
<name>A0A1Q8ZTR8_9HYPH</name>
<dbReference type="RefSeq" id="WP_075639303.1">
    <property type="nucleotide sequence ID" value="NZ_MKIM01000025.1"/>
</dbReference>
<evidence type="ECO:0000259" key="5">
    <source>
        <dbReference type="Pfam" id="PF25994"/>
    </source>
</evidence>
<dbReference type="InterPro" id="IPR049712">
    <property type="entry name" value="Poly_export"/>
</dbReference>
<feature type="domain" description="AprE-like long alpha-helical hairpin" evidence="5">
    <location>
        <begin position="179"/>
        <end position="357"/>
    </location>
</feature>
<dbReference type="InterPro" id="IPR058781">
    <property type="entry name" value="HH_AprE-like"/>
</dbReference>
<dbReference type="STRING" id="1867956.BJF95_19040"/>
<protein>
    <submittedName>
        <fullName evidence="6">Sugar ABC transporter substrate-binding protein</fullName>
    </submittedName>
</protein>
<dbReference type="Pfam" id="PF02563">
    <property type="entry name" value="Poly_export"/>
    <property type="match status" value="1"/>
</dbReference>
<evidence type="ECO:0000259" key="3">
    <source>
        <dbReference type="Pfam" id="PF02563"/>
    </source>
</evidence>
<dbReference type="InterPro" id="IPR019554">
    <property type="entry name" value="Soluble_ligand-bd"/>
</dbReference>
<dbReference type="AlphaFoldDB" id="A0A1Q8ZTR8"/>
<feature type="domain" description="Soluble ligand binding" evidence="4">
    <location>
        <begin position="129"/>
        <end position="162"/>
    </location>
</feature>
<dbReference type="InterPro" id="IPR003715">
    <property type="entry name" value="Poly_export_N"/>
</dbReference>
<dbReference type="PANTHER" id="PTHR33619:SF3">
    <property type="entry name" value="POLYSACCHARIDE EXPORT PROTEIN GFCE-RELATED"/>
    <property type="match status" value="1"/>
</dbReference>
<dbReference type="Proteomes" id="UP000186894">
    <property type="component" value="Unassembled WGS sequence"/>
</dbReference>
<evidence type="ECO:0000313" key="6">
    <source>
        <dbReference type="EMBL" id="OLP45394.1"/>
    </source>
</evidence>
<accession>A0A1Q8ZTR8</accession>
<dbReference type="EMBL" id="MKIM01000025">
    <property type="protein sequence ID" value="OLP45394.1"/>
    <property type="molecule type" value="Genomic_DNA"/>
</dbReference>
<dbReference type="Pfam" id="PF25994">
    <property type="entry name" value="HH_AprE"/>
    <property type="match status" value="1"/>
</dbReference>
<dbReference type="OrthoDB" id="9798876at2"/>
<feature type="region of interest" description="Disordered" evidence="2">
    <location>
        <begin position="372"/>
        <end position="397"/>
    </location>
</feature>
<dbReference type="Gene3D" id="3.30.1950.10">
    <property type="entry name" value="wza like domain"/>
    <property type="match status" value="1"/>
</dbReference>
<gene>
    <name evidence="6" type="ORF">BJF95_19040</name>
</gene>
<sequence>MKAEMIAGGGKSSRLRLNVSSLAIAGFLSVLSPAFAFADAYHLGVMDKIRVRVAEWQTAEGAVRDWSAVSGDYAVSASGTVSLPFIGELPASGKTTADVASEIGLKMQQLFGLSDRPSASVEISQYRPVYMAGAVQNPGEFPYAPGMTVLKALSVAGGLKRAETGQFARNFIQAQGEGSVLVSNRNRLLVRRARILAQINNKPEIEITDDLKKIPDIKQLVDSEMALMNSQRTNLKVTLSSLADLKTLLTAQIDALGKKLETQTRQLAMVEEDRDKVNSLSEQGLALSSRRLAVEQQVSDLQSGLLDIDTATLKAKQDLNKAQQDETTTRNAWDARLAQELQDTEAQLEERALKLSTQQSLMNDALLQSAESAAAKDGESGSNVSYSIVRDKDGKPTEIAATENTVVLPGDVVKVTAKLSQSAMR</sequence>
<evidence type="ECO:0000259" key="4">
    <source>
        <dbReference type="Pfam" id="PF10531"/>
    </source>
</evidence>
<organism evidence="6 7">
    <name type="scientific">Rhizobium oryziradicis</name>
    <dbReference type="NCBI Taxonomy" id="1867956"/>
    <lineage>
        <taxon>Bacteria</taxon>
        <taxon>Pseudomonadati</taxon>
        <taxon>Pseudomonadota</taxon>
        <taxon>Alphaproteobacteria</taxon>
        <taxon>Hyphomicrobiales</taxon>
        <taxon>Rhizobiaceae</taxon>
        <taxon>Rhizobium/Agrobacterium group</taxon>
        <taxon>Rhizobium</taxon>
    </lineage>
</organism>
<evidence type="ECO:0000256" key="2">
    <source>
        <dbReference type="SAM" id="MobiDB-lite"/>
    </source>
</evidence>
<proteinExistence type="predicted"/>
<feature type="domain" description="Polysaccharide export protein N-terminal" evidence="3">
    <location>
        <begin position="39"/>
        <end position="123"/>
    </location>
</feature>
<dbReference type="Pfam" id="PF10531">
    <property type="entry name" value="SLBB"/>
    <property type="match status" value="1"/>
</dbReference>
<keyword evidence="7" id="KW-1185">Reference proteome</keyword>
<comment type="caution">
    <text evidence="6">The sequence shown here is derived from an EMBL/GenBank/DDBJ whole genome shotgun (WGS) entry which is preliminary data.</text>
</comment>
<reference evidence="6 7" key="1">
    <citation type="submission" date="2016-09" db="EMBL/GenBank/DDBJ databases">
        <title>Rhizobium oryziradicis sp. nov., isolated from the root of rice.</title>
        <authorList>
            <person name="Zhao J."/>
            <person name="Zhang X."/>
        </authorList>
    </citation>
    <scope>NUCLEOTIDE SEQUENCE [LARGE SCALE GENOMIC DNA]</scope>
    <source>
        <strain evidence="6 7">N19</strain>
    </source>
</reference>
<keyword evidence="1" id="KW-0732">Signal</keyword>
<evidence type="ECO:0000256" key="1">
    <source>
        <dbReference type="ARBA" id="ARBA00022729"/>
    </source>
</evidence>